<evidence type="ECO:0000256" key="4">
    <source>
        <dbReference type="SAM" id="MobiDB-lite"/>
    </source>
</evidence>
<dbReference type="InterPro" id="IPR018060">
    <property type="entry name" value="HTH_AraC"/>
</dbReference>
<keyword evidence="7" id="KW-1185">Reference proteome</keyword>
<organism evidence="6 7">
    <name type="scientific">Albimonas pacifica</name>
    <dbReference type="NCBI Taxonomy" id="1114924"/>
    <lineage>
        <taxon>Bacteria</taxon>
        <taxon>Pseudomonadati</taxon>
        <taxon>Pseudomonadota</taxon>
        <taxon>Alphaproteobacteria</taxon>
        <taxon>Rhodobacterales</taxon>
        <taxon>Paracoccaceae</taxon>
        <taxon>Albimonas</taxon>
    </lineage>
</organism>
<dbReference type="EMBL" id="FOQH01000001">
    <property type="protein sequence ID" value="SFH62256.1"/>
    <property type="molecule type" value="Genomic_DNA"/>
</dbReference>
<dbReference type="InterPro" id="IPR018062">
    <property type="entry name" value="HTH_AraC-typ_CS"/>
</dbReference>
<dbReference type="InterPro" id="IPR052158">
    <property type="entry name" value="INH-QAR"/>
</dbReference>
<dbReference type="SMART" id="SM00342">
    <property type="entry name" value="HTH_ARAC"/>
    <property type="match status" value="1"/>
</dbReference>
<dbReference type="PANTHER" id="PTHR43130">
    <property type="entry name" value="ARAC-FAMILY TRANSCRIPTIONAL REGULATOR"/>
    <property type="match status" value="1"/>
</dbReference>
<keyword evidence="1" id="KW-0805">Transcription regulation</keyword>
<evidence type="ECO:0000313" key="6">
    <source>
        <dbReference type="EMBL" id="SFH62256.1"/>
    </source>
</evidence>
<proteinExistence type="predicted"/>
<evidence type="ECO:0000259" key="5">
    <source>
        <dbReference type="PROSITE" id="PS01124"/>
    </source>
</evidence>
<dbReference type="SUPFAM" id="SSF46689">
    <property type="entry name" value="Homeodomain-like"/>
    <property type="match status" value="2"/>
</dbReference>
<dbReference type="Proteomes" id="UP000199377">
    <property type="component" value="Unassembled WGS sequence"/>
</dbReference>
<accession>A0A1I3BJH6</accession>
<evidence type="ECO:0000256" key="1">
    <source>
        <dbReference type="ARBA" id="ARBA00023015"/>
    </source>
</evidence>
<dbReference type="Pfam" id="PF12833">
    <property type="entry name" value="HTH_18"/>
    <property type="match status" value="1"/>
</dbReference>
<dbReference type="GO" id="GO:0043565">
    <property type="term" value="F:sequence-specific DNA binding"/>
    <property type="evidence" value="ECO:0007669"/>
    <property type="project" value="InterPro"/>
</dbReference>
<keyword evidence="3" id="KW-0804">Transcription</keyword>
<dbReference type="InterPro" id="IPR009057">
    <property type="entry name" value="Homeodomain-like_sf"/>
</dbReference>
<dbReference type="Gene3D" id="1.10.10.60">
    <property type="entry name" value="Homeodomain-like"/>
    <property type="match status" value="2"/>
</dbReference>
<dbReference type="InterPro" id="IPR029062">
    <property type="entry name" value="Class_I_gatase-like"/>
</dbReference>
<dbReference type="GO" id="GO:0003700">
    <property type="term" value="F:DNA-binding transcription factor activity"/>
    <property type="evidence" value="ECO:0007669"/>
    <property type="project" value="InterPro"/>
</dbReference>
<gene>
    <name evidence="6" type="ORF">SAMN05216258_101126</name>
</gene>
<dbReference type="STRING" id="1114924.SAMN05216258_101126"/>
<dbReference type="InterPro" id="IPR002818">
    <property type="entry name" value="DJ-1/PfpI"/>
</dbReference>
<feature type="region of interest" description="Disordered" evidence="4">
    <location>
        <begin position="1"/>
        <end position="59"/>
    </location>
</feature>
<evidence type="ECO:0000256" key="2">
    <source>
        <dbReference type="ARBA" id="ARBA00023125"/>
    </source>
</evidence>
<name>A0A1I3BJH6_9RHOB</name>
<evidence type="ECO:0000313" key="7">
    <source>
        <dbReference type="Proteomes" id="UP000199377"/>
    </source>
</evidence>
<dbReference type="PROSITE" id="PS01124">
    <property type="entry name" value="HTH_ARAC_FAMILY_2"/>
    <property type="match status" value="1"/>
</dbReference>
<keyword evidence="2" id="KW-0238">DNA-binding</keyword>
<feature type="domain" description="HTH araC/xylS-type" evidence="5">
    <location>
        <begin position="270"/>
        <end position="368"/>
    </location>
</feature>
<dbReference type="AlphaFoldDB" id="A0A1I3BJH6"/>
<dbReference type="Gene3D" id="3.40.50.880">
    <property type="match status" value="1"/>
</dbReference>
<dbReference type="PROSITE" id="PS00041">
    <property type="entry name" value="HTH_ARAC_FAMILY_1"/>
    <property type="match status" value="1"/>
</dbReference>
<feature type="compositionally biased region" description="Low complexity" evidence="4">
    <location>
        <begin position="1"/>
        <end position="45"/>
    </location>
</feature>
<dbReference type="PANTHER" id="PTHR43130:SF3">
    <property type="entry name" value="HTH-TYPE TRANSCRIPTIONAL REGULATOR RV1931C"/>
    <property type="match status" value="1"/>
</dbReference>
<dbReference type="CDD" id="cd03136">
    <property type="entry name" value="GATase1_AraC_ArgR_like"/>
    <property type="match status" value="1"/>
</dbReference>
<protein>
    <submittedName>
        <fullName evidence="6">Transcriptional regulator, AraC family with amidase-like domain</fullName>
    </submittedName>
</protein>
<reference evidence="6 7" key="1">
    <citation type="submission" date="2016-10" db="EMBL/GenBank/DDBJ databases">
        <authorList>
            <person name="de Groot N.N."/>
        </authorList>
    </citation>
    <scope>NUCLEOTIDE SEQUENCE [LARGE SCALE GENOMIC DNA]</scope>
    <source>
        <strain evidence="6 7">CGMCC 1.11030</strain>
    </source>
</reference>
<dbReference type="SUPFAM" id="SSF52317">
    <property type="entry name" value="Class I glutamine amidotransferase-like"/>
    <property type="match status" value="1"/>
</dbReference>
<dbReference type="Pfam" id="PF01965">
    <property type="entry name" value="DJ-1_PfpI"/>
    <property type="match status" value="1"/>
</dbReference>
<evidence type="ECO:0000256" key="3">
    <source>
        <dbReference type="ARBA" id="ARBA00023163"/>
    </source>
</evidence>
<sequence>MGRLTRGPGPLPPSAAYAPADGPAPGAARPVPGAGTRHSAPYAPAGGPGPGDRPPGETERIGFLLIPQFSMMAFMSATEPLRVANRLAGAPLYAWSVVSPDGEAVVSSSGLTVMAEGPLEAAKDLPMLFVVAGFEPDAHAAPPLLAGLRRMARRGASMGALDTGAWLLARAGLLDDARVTLHWEAAPAFRETFPDIEVSEDLYELDGRRITCAGGTAAMDMMLDMIAARHGQDLAVAVARQFIQDGMRARSVRQKGRFPAMRGRPDRRLTAALELMQRELDRALSPAEIAQAANLSVRQLERLFRDRLGESPAAAHLRLRLERARELLRQTDLRVLEVATATGFASGASFARAYRSAFGEAPRNDRREPDLPRA</sequence>